<evidence type="ECO:0000313" key="3">
    <source>
        <dbReference type="EMBL" id="EKC47170.1"/>
    </source>
</evidence>
<keyword evidence="2" id="KW-0067">ATP-binding</keyword>
<name>K1S0D3_9ZZZZ</name>
<keyword evidence="1" id="KW-0547">Nucleotide-binding</keyword>
<proteinExistence type="predicted"/>
<evidence type="ECO:0000256" key="1">
    <source>
        <dbReference type="ARBA" id="ARBA00022741"/>
    </source>
</evidence>
<gene>
    <name evidence="3" type="ORF">OBE_15840</name>
</gene>
<comment type="caution">
    <text evidence="3">The sequence shown here is derived from an EMBL/GenBank/DDBJ whole genome shotgun (WGS) entry which is preliminary data.</text>
</comment>
<dbReference type="GO" id="GO:0005524">
    <property type="term" value="F:ATP binding"/>
    <property type="evidence" value="ECO:0007669"/>
    <property type="project" value="UniProtKB-KW"/>
</dbReference>
<feature type="non-terminal residue" evidence="3">
    <location>
        <position position="1"/>
    </location>
</feature>
<protein>
    <submittedName>
        <fullName evidence="3">Uncharacterized protein</fullName>
    </submittedName>
</protein>
<evidence type="ECO:0000256" key="2">
    <source>
        <dbReference type="ARBA" id="ARBA00022840"/>
    </source>
</evidence>
<accession>K1S0D3</accession>
<dbReference type="AlphaFoldDB" id="K1S0D3"/>
<dbReference type="EMBL" id="AJWZ01010889">
    <property type="protein sequence ID" value="EKC47170.1"/>
    <property type="molecule type" value="Genomic_DNA"/>
</dbReference>
<dbReference type="InterPro" id="IPR037118">
    <property type="entry name" value="Val-tRNA_synth_C_sf"/>
</dbReference>
<reference evidence="3" key="1">
    <citation type="journal article" date="2013" name="Environ. Microbiol.">
        <title>Microbiota from the distal guts of lean and obese adolescents exhibit partial functional redundancy besides clear differences in community structure.</title>
        <authorList>
            <person name="Ferrer M."/>
            <person name="Ruiz A."/>
            <person name="Lanza F."/>
            <person name="Haange S.B."/>
            <person name="Oberbach A."/>
            <person name="Till H."/>
            <person name="Bargiela R."/>
            <person name="Campoy C."/>
            <person name="Segura M.T."/>
            <person name="Richter M."/>
            <person name="von Bergen M."/>
            <person name="Seifert J."/>
            <person name="Suarez A."/>
        </authorList>
    </citation>
    <scope>NUCLEOTIDE SEQUENCE</scope>
</reference>
<sequence length="49" mass="5979">KGQRTRGPQKLKFTYQEQKDYETIESDIAALEEKMKSWKVKWLQYQQTL</sequence>
<dbReference type="Gene3D" id="1.10.287.380">
    <property type="entry name" value="Valyl-tRNA synthetase, C-terminal domain"/>
    <property type="match status" value="1"/>
</dbReference>
<organism evidence="3">
    <name type="scientific">human gut metagenome</name>
    <dbReference type="NCBI Taxonomy" id="408170"/>
    <lineage>
        <taxon>unclassified sequences</taxon>
        <taxon>metagenomes</taxon>
        <taxon>organismal metagenomes</taxon>
    </lineage>
</organism>